<dbReference type="Pfam" id="PF06074">
    <property type="entry name" value="Portal_Mu"/>
    <property type="match status" value="1"/>
</dbReference>
<name>A0ABD5BT07_SERMA</name>
<reference evidence="1 2" key="1">
    <citation type="submission" date="2023-07" db="EMBL/GenBank/DDBJ databases">
        <title>Pathogens genome sequencing project 196.</title>
        <authorList>
            <person name="Cao X."/>
        </authorList>
    </citation>
    <scope>NUCLEOTIDE SEQUENCE [LARGE SCALE GENOMIC DNA]</scope>
    <source>
        <strain evidence="1 2">SM41</strain>
    </source>
</reference>
<sequence>MPALVDIYGNPLSSKTLKQQQSETTASYLRRQWAEHPSLGVDIQRLYRIFQEAEQGNLTRQADFFSDMEERDGHLFAELSKRRRAVMPLNWSIAPPRNASAREKSMAAEASEWFQDLPDFEALLFDMLDAIGHGFSPVELEWERAEGIWLPKAFHKRPQRWFQTPQFQGNTITLIDGSQDGAALQPFGWILHKHRAKSGWLAESGLFRILAWSYLFKNLSARDLAEFLEIYGLPMRVGKYPTGTTEDQKDILMDAIMSLGHDAGGIIPDGMLIEFQSAAQGQVDPYQFMIEWCERTQSKIILGATLTAQADGKTSTNALGNVHNEVRHDLMASDAVQLAGTLTRELLYPLLVLNGYGDITPRRMCRFKFDTREPEDLTQAATAIDRLVRAGVPVTVDWALEKTGMPTPKKGQALLQPLTASPFGTVGLGQATAFTRLAALASNDTPVENDPIQVAIDDAPPSVASQVGQAMSAMLSPVMTALERGHSPDEAMAMLATAYPQLDDSELRQVIAQAIFVADVWGRLNGR</sequence>
<proteinExistence type="predicted"/>
<dbReference type="InterPro" id="IPR009279">
    <property type="entry name" value="Portal_Mu"/>
</dbReference>
<dbReference type="EMBL" id="JAVIPQ010000459">
    <property type="protein sequence ID" value="MDQ9559098.1"/>
    <property type="molecule type" value="Genomic_DNA"/>
</dbReference>
<gene>
    <name evidence="1" type="ORF">RF091_26760</name>
</gene>
<dbReference type="AlphaFoldDB" id="A0ABD5BT07"/>
<dbReference type="RefSeq" id="WP_206189475.1">
    <property type="nucleotide sequence ID" value="NZ_CP119435.1"/>
</dbReference>
<organism evidence="1 2">
    <name type="scientific">Serratia marcescens</name>
    <dbReference type="NCBI Taxonomy" id="615"/>
    <lineage>
        <taxon>Bacteria</taxon>
        <taxon>Pseudomonadati</taxon>
        <taxon>Pseudomonadota</taxon>
        <taxon>Gammaproteobacteria</taxon>
        <taxon>Enterobacterales</taxon>
        <taxon>Yersiniaceae</taxon>
        <taxon>Serratia</taxon>
    </lineage>
</organism>
<evidence type="ECO:0000313" key="2">
    <source>
        <dbReference type="Proteomes" id="UP001234811"/>
    </source>
</evidence>
<accession>A0ABD5BT07</accession>
<dbReference type="Proteomes" id="UP001234811">
    <property type="component" value="Unassembled WGS sequence"/>
</dbReference>
<evidence type="ECO:0000313" key="1">
    <source>
        <dbReference type="EMBL" id="MDQ9559098.1"/>
    </source>
</evidence>
<comment type="caution">
    <text evidence="1">The sequence shown here is derived from an EMBL/GenBank/DDBJ whole genome shotgun (WGS) entry which is preliminary data.</text>
</comment>
<protein>
    <submittedName>
        <fullName evidence="1">DUF935 domain-containing protein</fullName>
    </submittedName>
</protein>